<evidence type="ECO:0000256" key="2">
    <source>
        <dbReference type="SAM" id="MobiDB-lite"/>
    </source>
</evidence>
<keyword evidence="1" id="KW-0479">Metal-binding</keyword>
<feature type="region of interest" description="Disordered" evidence="2">
    <location>
        <begin position="57"/>
        <end position="83"/>
    </location>
</feature>
<feature type="region of interest" description="Disordered" evidence="2">
    <location>
        <begin position="483"/>
        <end position="551"/>
    </location>
</feature>
<dbReference type="VEuPathDB" id="AmoebaDB:DICPUDRAFT_81978"/>
<feature type="compositionally biased region" description="Polar residues" evidence="2">
    <location>
        <begin position="74"/>
        <end position="83"/>
    </location>
</feature>
<feature type="domain" description="CCHC-type" evidence="3">
    <location>
        <begin position="325"/>
        <end position="340"/>
    </location>
</feature>
<dbReference type="GeneID" id="10507480"/>
<dbReference type="PANTHER" id="PTHR47611">
    <property type="entry name" value="HAT DIMERISATION DOMAIN, C-TERMINAL"/>
    <property type="match status" value="1"/>
</dbReference>
<dbReference type="PROSITE" id="PS50158">
    <property type="entry name" value="ZF_CCHC"/>
    <property type="match status" value="1"/>
</dbReference>
<feature type="compositionally biased region" description="Low complexity" evidence="2">
    <location>
        <begin position="27"/>
        <end position="41"/>
    </location>
</feature>
<dbReference type="Gene3D" id="4.10.60.10">
    <property type="entry name" value="Zinc finger, CCHC-type"/>
    <property type="match status" value="1"/>
</dbReference>
<feature type="compositionally biased region" description="Low complexity" evidence="2">
    <location>
        <begin position="11"/>
        <end position="20"/>
    </location>
</feature>
<dbReference type="AlphaFoldDB" id="F0ZV58"/>
<dbReference type="InterPro" id="IPR036875">
    <property type="entry name" value="Znf_CCHC_sf"/>
</dbReference>
<reference evidence="5" key="1">
    <citation type="journal article" date="2011" name="Genome Biol.">
        <title>Comparative genomics of the social amoebae Dictyostelium discoideum and Dictyostelium purpureum.</title>
        <authorList>
            <consortium name="US DOE Joint Genome Institute (JGI-PGF)"/>
            <person name="Sucgang R."/>
            <person name="Kuo A."/>
            <person name="Tian X."/>
            <person name="Salerno W."/>
            <person name="Parikh A."/>
            <person name="Feasley C.L."/>
            <person name="Dalin E."/>
            <person name="Tu H."/>
            <person name="Huang E."/>
            <person name="Barry K."/>
            <person name="Lindquist E."/>
            <person name="Shapiro H."/>
            <person name="Bruce D."/>
            <person name="Schmutz J."/>
            <person name="Salamov A."/>
            <person name="Fey P."/>
            <person name="Gaudet P."/>
            <person name="Anjard C."/>
            <person name="Babu M.M."/>
            <person name="Basu S."/>
            <person name="Bushmanova Y."/>
            <person name="van der Wel H."/>
            <person name="Katoh-Kurasawa M."/>
            <person name="Dinh C."/>
            <person name="Coutinho P.M."/>
            <person name="Saito T."/>
            <person name="Elias M."/>
            <person name="Schaap P."/>
            <person name="Kay R.R."/>
            <person name="Henrissat B."/>
            <person name="Eichinger L."/>
            <person name="Rivero F."/>
            <person name="Putnam N.H."/>
            <person name="West C.M."/>
            <person name="Loomis W.F."/>
            <person name="Chisholm R.L."/>
            <person name="Shaulsky G."/>
            <person name="Strassmann J.E."/>
            <person name="Queller D.C."/>
            <person name="Kuspa A."/>
            <person name="Grigoriev I.V."/>
        </authorList>
    </citation>
    <scope>NUCLEOTIDE SEQUENCE [LARGE SCALE GENOMIC DNA]</scope>
    <source>
        <strain evidence="5">QSDP1</strain>
    </source>
</reference>
<keyword evidence="1" id="KW-0862">Zinc</keyword>
<feature type="region of interest" description="Disordered" evidence="2">
    <location>
        <begin position="351"/>
        <end position="401"/>
    </location>
</feature>
<proteinExistence type="predicted"/>
<accession>F0ZV58</accession>
<dbReference type="Pfam" id="PF00098">
    <property type="entry name" value="zf-CCHC"/>
    <property type="match status" value="1"/>
</dbReference>
<feature type="compositionally biased region" description="Polar residues" evidence="2">
    <location>
        <begin position="1"/>
        <end position="10"/>
    </location>
</feature>
<evidence type="ECO:0000259" key="3">
    <source>
        <dbReference type="PROSITE" id="PS50158"/>
    </source>
</evidence>
<dbReference type="Proteomes" id="UP000001064">
    <property type="component" value="Unassembled WGS sequence"/>
</dbReference>
<dbReference type="SUPFAM" id="SSF57756">
    <property type="entry name" value="Retrovirus zinc finger-like domains"/>
    <property type="match status" value="1"/>
</dbReference>
<dbReference type="RefSeq" id="XP_003291309.1">
    <property type="nucleotide sequence ID" value="XM_003291261.1"/>
</dbReference>
<dbReference type="GO" id="GO:0003676">
    <property type="term" value="F:nucleic acid binding"/>
    <property type="evidence" value="ECO:0007669"/>
    <property type="project" value="InterPro"/>
</dbReference>
<dbReference type="InParanoid" id="F0ZV58"/>
<dbReference type="EMBL" id="GL871208">
    <property type="protein sequence ID" value="EGC32171.1"/>
    <property type="molecule type" value="Genomic_DNA"/>
</dbReference>
<evidence type="ECO:0000256" key="1">
    <source>
        <dbReference type="PROSITE-ProRule" id="PRU00047"/>
    </source>
</evidence>
<dbReference type="PANTHER" id="PTHR47611:SF1">
    <property type="entry name" value="CCHC-TYPE DOMAIN-CONTAINING PROTEIN"/>
    <property type="match status" value="1"/>
</dbReference>
<dbReference type="KEGG" id="dpp:DICPUDRAFT_81978"/>
<name>F0ZV58_DICPU</name>
<evidence type="ECO:0000313" key="4">
    <source>
        <dbReference type="EMBL" id="EGC32171.1"/>
    </source>
</evidence>
<protein>
    <recommendedName>
        <fullName evidence="3">CCHC-type domain-containing protein</fullName>
    </recommendedName>
</protein>
<dbReference type="SMART" id="SM00343">
    <property type="entry name" value="ZnF_C2HC"/>
    <property type="match status" value="1"/>
</dbReference>
<organism evidence="4 5">
    <name type="scientific">Dictyostelium purpureum</name>
    <name type="common">Slime mold</name>
    <dbReference type="NCBI Taxonomy" id="5786"/>
    <lineage>
        <taxon>Eukaryota</taxon>
        <taxon>Amoebozoa</taxon>
        <taxon>Evosea</taxon>
        <taxon>Eumycetozoa</taxon>
        <taxon>Dictyostelia</taxon>
        <taxon>Dictyosteliales</taxon>
        <taxon>Dictyosteliaceae</taxon>
        <taxon>Dictyostelium</taxon>
    </lineage>
</organism>
<sequence length="644" mass="73833">MFPFNNQGDINSNSESNSSNLERNDVFNNSLNNNNFENENSNLVNNKVKNNYQVKAEATNPTVKPTGIIPPSQKKPTVNNNSNNAKLKEQELKMMELINNQMKILKELNFQPNRTPFPEESKFDGANKAEFDKNWDLFEFLFRHHFVRPTSANLLSSLRGSAIDRLRSIDPFNSNSVEDNILRLRRYYQDSPSVVLDRFSNFSRENKFKSLDALLLVFSIVKKRSNLPDEAAITFLNQALGCNFKDYLALKCRKDSTYQEYLEEVRNLEIAFTESKGVSLYLIKEPLNGIFGTNRTPNVSMANANNPSFNVAGISNDTQNMSVVCYSCGMEGHFSRNCQNKDKFSQNRSNRYINSNHRNNNNYNQNGYNQNNYNNYQLNRNKSNNQRSSFNSYNNNNSNRNRYVNQQNYRDRNNSNLNNDYIANCFVPLYSYTENSTSLDSNFNPAQLNSTSVNVLNYQSLKPKPDNNCYRINSVRYANKSESIFSQSSSHPDHHSSTCQTSIKSNNINSRNSNNFNSNSFNSNNNNFNNVNSSNSNKFNRNNNNFNNKISKKFKQPPAFIKSLEQTVINADNHSTQNPSSTPSIHNQVYQSAQDGSIILTAVQQAQLNNLLKKYVRNVKRILFSQGRFNSVPSNFQNRGENVV</sequence>
<keyword evidence="5" id="KW-1185">Reference proteome</keyword>
<dbReference type="InterPro" id="IPR001878">
    <property type="entry name" value="Znf_CCHC"/>
</dbReference>
<dbReference type="GO" id="GO:0008270">
    <property type="term" value="F:zinc ion binding"/>
    <property type="evidence" value="ECO:0007669"/>
    <property type="project" value="UniProtKB-KW"/>
</dbReference>
<keyword evidence="1" id="KW-0863">Zinc-finger</keyword>
<dbReference type="OrthoDB" id="422005at2759"/>
<gene>
    <name evidence="4" type="ORF">DICPUDRAFT_81978</name>
</gene>
<feature type="compositionally biased region" description="Low complexity" evidence="2">
    <location>
        <begin position="502"/>
        <end position="549"/>
    </location>
</feature>
<feature type="region of interest" description="Disordered" evidence="2">
    <location>
        <begin position="1"/>
        <end position="41"/>
    </location>
</feature>
<evidence type="ECO:0000313" key="5">
    <source>
        <dbReference type="Proteomes" id="UP000001064"/>
    </source>
</evidence>